<evidence type="ECO:0000256" key="1">
    <source>
        <dbReference type="SAM" id="MobiDB-lite"/>
    </source>
</evidence>
<feature type="compositionally biased region" description="Low complexity" evidence="1">
    <location>
        <begin position="271"/>
        <end position="283"/>
    </location>
</feature>
<proteinExistence type="predicted"/>
<dbReference type="EMBL" id="FZOY01000015">
    <property type="protein sequence ID" value="SNT39520.1"/>
    <property type="molecule type" value="Genomic_DNA"/>
</dbReference>
<organism evidence="2 3">
    <name type="scientific">Tropicimonas sediminicola</name>
    <dbReference type="NCBI Taxonomy" id="1031541"/>
    <lineage>
        <taxon>Bacteria</taxon>
        <taxon>Pseudomonadati</taxon>
        <taxon>Pseudomonadota</taxon>
        <taxon>Alphaproteobacteria</taxon>
        <taxon>Rhodobacterales</taxon>
        <taxon>Roseobacteraceae</taxon>
        <taxon>Tropicimonas</taxon>
    </lineage>
</organism>
<dbReference type="AlphaFoldDB" id="A0A239MAH5"/>
<dbReference type="Proteomes" id="UP000198426">
    <property type="component" value="Unassembled WGS sequence"/>
</dbReference>
<protein>
    <submittedName>
        <fullName evidence="2">Uncharacterized protein</fullName>
    </submittedName>
</protein>
<keyword evidence="3" id="KW-1185">Reference proteome</keyword>
<sequence>METLPAPIAPFTVAWIETRCGKATRTRRSHSPLHGGVDRNDPEPGWMAWVNCRPLHGGVDRNCAACRSSRSATCRPLHGGVDRNSVTSAFGRIFRVAPFTWAWIETRRSPSTRTPTACRPFTGAWIETRSRSWSFFRSWSPPSRGRGSKPDERCPRFRRQQSPPFTGAWIETSITRASSSASWSRPLLGGVDQSRQRASGARSGWLTREDAGTYEVSNWDGETLQTTRGLLNALAAGLSTVPARVSQARDRYPLRRFTRSALHSCAQAPQSRSTSSTMRRSATNPSISASRWVSEVTDKSARKAAVSYRLSLVMADLLGDVSVWQSEP</sequence>
<gene>
    <name evidence="2" type="ORF">SAMN05421757_11524</name>
</gene>
<evidence type="ECO:0000313" key="2">
    <source>
        <dbReference type="EMBL" id="SNT39520.1"/>
    </source>
</evidence>
<feature type="region of interest" description="Disordered" evidence="1">
    <location>
        <begin position="263"/>
        <end position="289"/>
    </location>
</feature>
<feature type="region of interest" description="Disordered" evidence="1">
    <location>
        <begin position="183"/>
        <end position="204"/>
    </location>
</feature>
<name>A0A239MAH5_9RHOB</name>
<evidence type="ECO:0000313" key="3">
    <source>
        <dbReference type="Proteomes" id="UP000198426"/>
    </source>
</evidence>
<accession>A0A239MAH5</accession>
<feature type="region of interest" description="Disordered" evidence="1">
    <location>
        <begin position="138"/>
        <end position="163"/>
    </location>
</feature>
<reference evidence="2 3" key="1">
    <citation type="submission" date="2017-06" db="EMBL/GenBank/DDBJ databases">
        <authorList>
            <person name="Kim H.J."/>
            <person name="Triplett B.A."/>
        </authorList>
    </citation>
    <scope>NUCLEOTIDE SEQUENCE [LARGE SCALE GENOMIC DNA]</scope>
    <source>
        <strain evidence="2 3">DSM 29339</strain>
    </source>
</reference>